<name>A0A8J3NAQ6_9ACTN</name>
<dbReference type="Pfam" id="PF13602">
    <property type="entry name" value="ADH_zinc_N_2"/>
    <property type="match status" value="1"/>
</dbReference>
<proteinExistence type="predicted"/>
<dbReference type="InterPro" id="IPR036291">
    <property type="entry name" value="NAD(P)-bd_dom_sf"/>
</dbReference>
<evidence type="ECO:0000313" key="4">
    <source>
        <dbReference type="Proteomes" id="UP000612808"/>
    </source>
</evidence>
<evidence type="ECO:0000256" key="1">
    <source>
        <dbReference type="ARBA" id="ARBA00022857"/>
    </source>
</evidence>
<dbReference type="CDD" id="cd05289">
    <property type="entry name" value="MDR_like_2"/>
    <property type="match status" value="1"/>
</dbReference>
<keyword evidence="1" id="KW-0521">NADP</keyword>
<dbReference type="RefSeq" id="WP_203658338.1">
    <property type="nucleotide sequence ID" value="NZ_BAAAZM010000009.1"/>
</dbReference>
<reference evidence="3" key="1">
    <citation type="submission" date="2021-01" db="EMBL/GenBank/DDBJ databases">
        <title>Whole genome shotgun sequence of Actinocatenispora rupis NBRC 107355.</title>
        <authorList>
            <person name="Komaki H."/>
            <person name="Tamura T."/>
        </authorList>
    </citation>
    <scope>NUCLEOTIDE SEQUENCE</scope>
    <source>
        <strain evidence="3">NBRC 107355</strain>
    </source>
</reference>
<dbReference type="Gene3D" id="3.90.180.10">
    <property type="entry name" value="Medium-chain alcohol dehydrogenases, catalytic domain"/>
    <property type="match status" value="1"/>
</dbReference>
<dbReference type="Pfam" id="PF08240">
    <property type="entry name" value="ADH_N"/>
    <property type="match status" value="1"/>
</dbReference>
<gene>
    <name evidence="3" type="ORF">Aru02nite_32400</name>
</gene>
<dbReference type="Proteomes" id="UP000612808">
    <property type="component" value="Unassembled WGS sequence"/>
</dbReference>
<dbReference type="PANTHER" id="PTHR44154:SF1">
    <property type="entry name" value="QUINONE OXIDOREDUCTASE"/>
    <property type="match status" value="1"/>
</dbReference>
<dbReference type="InterPro" id="IPR051603">
    <property type="entry name" value="Zinc-ADH_QOR/CCCR"/>
</dbReference>
<feature type="domain" description="Enoyl reductase (ER)" evidence="2">
    <location>
        <begin position="14"/>
        <end position="304"/>
    </location>
</feature>
<sequence length="307" mass="31231">MPDEYQVMAFARYGGPDVLRVATRTANAPGPGQVRLRVRAAGVNPLDRKLRAGALAEWLPVELPYVPGTDVAGVVDALGAGVDGIRVGDEVFGKAQSGSYAQQAIARAERIAAKPADLSWEVAAALPVAATTARHALAAVAVTAGETLVIDGAAGGVGTLAVQLARRAGVRVIGTASEPNHAHLRSLGAQPIRYGHGLARRVAALAPQGVDAALDAAGHGSLPDLIGLVGRADRVVSLADTTAQQLGARFLSDEPDDLPAVLADVAALAAAGEVRLPVTTYRLVDAAVAHADGETGHARGKLVLLAD</sequence>
<dbReference type="SUPFAM" id="SSF51735">
    <property type="entry name" value="NAD(P)-binding Rossmann-fold domains"/>
    <property type="match status" value="1"/>
</dbReference>
<dbReference type="InterPro" id="IPR013154">
    <property type="entry name" value="ADH-like_N"/>
</dbReference>
<protein>
    <submittedName>
        <fullName evidence="3">Oxidoreductase</fullName>
    </submittedName>
</protein>
<accession>A0A8J3NAQ6</accession>
<comment type="caution">
    <text evidence="3">The sequence shown here is derived from an EMBL/GenBank/DDBJ whole genome shotgun (WGS) entry which is preliminary data.</text>
</comment>
<dbReference type="SUPFAM" id="SSF50129">
    <property type="entry name" value="GroES-like"/>
    <property type="match status" value="1"/>
</dbReference>
<dbReference type="SMART" id="SM00829">
    <property type="entry name" value="PKS_ER"/>
    <property type="match status" value="1"/>
</dbReference>
<evidence type="ECO:0000313" key="3">
    <source>
        <dbReference type="EMBL" id="GID12351.1"/>
    </source>
</evidence>
<evidence type="ECO:0000259" key="2">
    <source>
        <dbReference type="SMART" id="SM00829"/>
    </source>
</evidence>
<organism evidence="3 4">
    <name type="scientific">Actinocatenispora rupis</name>
    <dbReference type="NCBI Taxonomy" id="519421"/>
    <lineage>
        <taxon>Bacteria</taxon>
        <taxon>Bacillati</taxon>
        <taxon>Actinomycetota</taxon>
        <taxon>Actinomycetes</taxon>
        <taxon>Micromonosporales</taxon>
        <taxon>Micromonosporaceae</taxon>
        <taxon>Actinocatenispora</taxon>
    </lineage>
</organism>
<dbReference type="AlphaFoldDB" id="A0A8J3NAQ6"/>
<dbReference type="InterPro" id="IPR011032">
    <property type="entry name" value="GroES-like_sf"/>
</dbReference>
<dbReference type="EMBL" id="BOMB01000018">
    <property type="protein sequence ID" value="GID12351.1"/>
    <property type="molecule type" value="Genomic_DNA"/>
</dbReference>
<dbReference type="GO" id="GO:0016491">
    <property type="term" value="F:oxidoreductase activity"/>
    <property type="evidence" value="ECO:0007669"/>
    <property type="project" value="InterPro"/>
</dbReference>
<dbReference type="InterPro" id="IPR020843">
    <property type="entry name" value="ER"/>
</dbReference>
<dbReference type="PANTHER" id="PTHR44154">
    <property type="entry name" value="QUINONE OXIDOREDUCTASE"/>
    <property type="match status" value="1"/>
</dbReference>
<keyword evidence="4" id="KW-1185">Reference proteome</keyword>
<dbReference type="Gene3D" id="3.40.50.720">
    <property type="entry name" value="NAD(P)-binding Rossmann-like Domain"/>
    <property type="match status" value="1"/>
</dbReference>